<feature type="transmembrane region" description="Helical" evidence="8">
    <location>
        <begin position="342"/>
        <end position="366"/>
    </location>
</feature>
<comment type="subcellular location">
    <subcellularLocation>
        <location evidence="8">Cell inner membrane</location>
        <topology evidence="8">Multi-pass membrane protein</topology>
    </subcellularLocation>
    <subcellularLocation>
        <location evidence="1">Cell membrane</location>
        <topology evidence="1">Multi-pass membrane protein</topology>
    </subcellularLocation>
</comment>
<keyword evidence="6 8" id="KW-1133">Transmembrane helix</keyword>
<dbReference type="InterPro" id="IPR020846">
    <property type="entry name" value="MFS_dom"/>
</dbReference>
<evidence type="ECO:0000256" key="7">
    <source>
        <dbReference type="ARBA" id="ARBA00023136"/>
    </source>
</evidence>
<feature type="transmembrane region" description="Helical" evidence="8">
    <location>
        <begin position="12"/>
        <end position="33"/>
    </location>
</feature>
<keyword evidence="8" id="KW-0997">Cell inner membrane</keyword>
<comment type="caution">
    <text evidence="10">The sequence shown here is derived from an EMBL/GenBank/DDBJ whole genome shotgun (WGS) entry which is preliminary data.</text>
</comment>
<protein>
    <recommendedName>
        <fullName evidence="8">Bcr/CflA family efflux transporter</fullName>
    </recommendedName>
</protein>
<dbReference type="Pfam" id="PF07690">
    <property type="entry name" value="MFS_1"/>
    <property type="match status" value="1"/>
</dbReference>
<feature type="transmembrane region" description="Helical" evidence="8">
    <location>
        <begin position="248"/>
        <end position="271"/>
    </location>
</feature>
<keyword evidence="11" id="KW-1185">Reference proteome</keyword>
<keyword evidence="5 8" id="KW-0812">Transmembrane</keyword>
<feature type="transmembrane region" description="Helical" evidence="8">
    <location>
        <begin position="106"/>
        <end position="127"/>
    </location>
</feature>
<keyword evidence="3 8" id="KW-0813">Transport</keyword>
<name>A0ABR7PI34_9BURK</name>
<dbReference type="InterPro" id="IPR011701">
    <property type="entry name" value="MFS"/>
</dbReference>
<feature type="domain" description="Major facilitator superfamily (MFS) profile" evidence="9">
    <location>
        <begin position="15"/>
        <end position="396"/>
    </location>
</feature>
<dbReference type="InterPro" id="IPR036259">
    <property type="entry name" value="MFS_trans_sf"/>
</dbReference>
<evidence type="ECO:0000256" key="2">
    <source>
        <dbReference type="ARBA" id="ARBA00006236"/>
    </source>
</evidence>
<dbReference type="InterPro" id="IPR004812">
    <property type="entry name" value="Efflux_drug-R_Bcr/CmlA"/>
</dbReference>
<dbReference type="SUPFAM" id="SSF103473">
    <property type="entry name" value="MFS general substrate transporter"/>
    <property type="match status" value="1"/>
</dbReference>
<feature type="transmembrane region" description="Helical" evidence="8">
    <location>
        <begin position="53"/>
        <end position="69"/>
    </location>
</feature>
<dbReference type="PANTHER" id="PTHR23502">
    <property type="entry name" value="MAJOR FACILITATOR SUPERFAMILY"/>
    <property type="match status" value="1"/>
</dbReference>
<accession>A0ABR7PI34</accession>
<dbReference type="PANTHER" id="PTHR23502:SF132">
    <property type="entry name" value="POLYAMINE TRANSPORTER 2-RELATED"/>
    <property type="match status" value="1"/>
</dbReference>
<feature type="transmembrane region" description="Helical" evidence="8">
    <location>
        <begin position="217"/>
        <end position="242"/>
    </location>
</feature>
<dbReference type="Gene3D" id="1.20.1720.10">
    <property type="entry name" value="Multidrug resistance protein D"/>
    <property type="match status" value="1"/>
</dbReference>
<evidence type="ECO:0000256" key="8">
    <source>
        <dbReference type="RuleBase" id="RU365088"/>
    </source>
</evidence>
<evidence type="ECO:0000313" key="11">
    <source>
        <dbReference type="Proteomes" id="UP000736373"/>
    </source>
</evidence>
<gene>
    <name evidence="10" type="ORF">F6X42_04825</name>
</gene>
<sequence>MSSECVDSIPRAAPPFWVLALIALGGTMAMHMFVPALPDAAQSLHAQAGQMQMAISIYIIGLAAGQLIYGPLSDSFGRRPLLMIGLIVYVVGGLIIALAPNLPCLLFGRLVQALGSCAGVALGRAIVRDTSDPSSSVSQLALLNLLVVMSPGFAPMVGGFVAGAWGWRIMFALLSLVGAFTLGVAWKLLPETRHAARRRDVLNLVADYRALLGSAQFLGFAVGNGLATFSIYAFLSAAPFILVNELHLPLHLVGIYMGLMIAGMAIGNGITAKLVHRVSPESLMRVGCTISFVCAFTLLCILLLGQLDVHTVVCGMILFTCGSGMVNPVALANALSVNDQSIGSAAGLCGCIQYAVGAACTTLAALGPSPAFSALLVLVIATATAQFAFFLALRKRPAG</sequence>
<proteinExistence type="inferred from homology"/>
<evidence type="ECO:0000259" key="9">
    <source>
        <dbReference type="PROSITE" id="PS50850"/>
    </source>
</evidence>
<feature type="transmembrane region" description="Helical" evidence="8">
    <location>
        <begin position="169"/>
        <end position="189"/>
    </location>
</feature>
<feature type="transmembrane region" description="Helical" evidence="8">
    <location>
        <begin position="372"/>
        <end position="393"/>
    </location>
</feature>
<dbReference type="RefSeq" id="WP_187633099.1">
    <property type="nucleotide sequence ID" value="NZ_VZQQ01000003.1"/>
</dbReference>
<keyword evidence="4" id="KW-1003">Cell membrane</keyword>
<feature type="transmembrane region" description="Helical" evidence="8">
    <location>
        <begin position="283"/>
        <end position="304"/>
    </location>
</feature>
<evidence type="ECO:0000256" key="6">
    <source>
        <dbReference type="ARBA" id="ARBA00022989"/>
    </source>
</evidence>
<evidence type="ECO:0000256" key="3">
    <source>
        <dbReference type="ARBA" id="ARBA00022448"/>
    </source>
</evidence>
<feature type="transmembrane region" description="Helical" evidence="8">
    <location>
        <begin position="310"/>
        <end position="330"/>
    </location>
</feature>
<comment type="similarity">
    <text evidence="2 8">Belongs to the major facilitator superfamily. Bcr/CmlA family.</text>
</comment>
<evidence type="ECO:0000256" key="4">
    <source>
        <dbReference type="ARBA" id="ARBA00022475"/>
    </source>
</evidence>
<reference evidence="10 11" key="1">
    <citation type="submission" date="2019-09" db="EMBL/GenBank/DDBJ databases">
        <title>Paraburkholderia podalyriae sp. nov., A South African Podalyria-associated rhizobium.</title>
        <authorList>
            <person name="Mavima L."/>
            <person name="Beukes C.W."/>
            <person name="Palmer M."/>
            <person name="De Meyer S.E."/>
            <person name="James E.K."/>
            <person name="Maluk M."/>
            <person name="Avontuur J.R."/>
            <person name="Chan W.Y."/>
            <person name="Venter S.N."/>
            <person name="Steenkamp E.T."/>
        </authorList>
    </citation>
    <scope>NUCLEOTIDE SEQUENCE [LARGE SCALE GENOMIC DNA]</scope>
    <source>
        <strain evidence="10 11">WC7.3b</strain>
    </source>
</reference>
<feature type="transmembrane region" description="Helical" evidence="8">
    <location>
        <begin position="139"/>
        <end position="163"/>
    </location>
</feature>
<dbReference type="NCBIfam" id="TIGR00710">
    <property type="entry name" value="efflux_Bcr_CflA"/>
    <property type="match status" value="1"/>
</dbReference>
<dbReference type="EMBL" id="VZQQ01000003">
    <property type="protein sequence ID" value="MBC8745976.1"/>
    <property type="molecule type" value="Genomic_DNA"/>
</dbReference>
<feature type="transmembrane region" description="Helical" evidence="8">
    <location>
        <begin position="81"/>
        <end position="100"/>
    </location>
</feature>
<dbReference type="CDD" id="cd17320">
    <property type="entry name" value="MFS_MdfA_MDR_like"/>
    <property type="match status" value="1"/>
</dbReference>
<organism evidence="10 11">
    <name type="scientific">Paraburkholderia podalyriae</name>
    <dbReference type="NCBI Taxonomy" id="1938811"/>
    <lineage>
        <taxon>Bacteria</taxon>
        <taxon>Pseudomonadati</taxon>
        <taxon>Pseudomonadota</taxon>
        <taxon>Betaproteobacteria</taxon>
        <taxon>Burkholderiales</taxon>
        <taxon>Burkholderiaceae</taxon>
        <taxon>Paraburkholderia</taxon>
    </lineage>
</organism>
<evidence type="ECO:0000313" key="10">
    <source>
        <dbReference type="EMBL" id="MBC8745976.1"/>
    </source>
</evidence>
<keyword evidence="7 8" id="KW-0472">Membrane</keyword>
<dbReference type="Proteomes" id="UP000736373">
    <property type="component" value="Unassembled WGS sequence"/>
</dbReference>
<evidence type="ECO:0000256" key="1">
    <source>
        <dbReference type="ARBA" id="ARBA00004651"/>
    </source>
</evidence>
<dbReference type="PROSITE" id="PS50850">
    <property type="entry name" value="MFS"/>
    <property type="match status" value="1"/>
</dbReference>
<evidence type="ECO:0000256" key="5">
    <source>
        <dbReference type="ARBA" id="ARBA00022692"/>
    </source>
</evidence>